<gene>
    <name evidence="1" type="ORF">VQ02_32430</name>
</gene>
<reference evidence="1 2" key="1">
    <citation type="submission" date="2015-03" db="EMBL/GenBank/DDBJ databases">
        <title>Genome sequencing of Methylobacterium variabile DSM 16961.</title>
        <authorList>
            <person name="Chaudhry V."/>
            <person name="Patil P.B."/>
        </authorList>
    </citation>
    <scope>NUCLEOTIDE SEQUENCE [LARGE SCALE GENOMIC DNA]</scope>
    <source>
        <strain evidence="1 2">DSM 16961</strain>
    </source>
</reference>
<evidence type="ECO:0000313" key="2">
    <source>
        <dbReference type="Proteomes" id="UP000035955"/>
    </source>
</evidence>
<dbReference type="AlphaFoldDB" id="A0A0J6S2V3"/>
<dbReference type="EMBL" id="LABY01000335">
    <property type="protein sequence ID" value="KMO27858.1"/>
    <property type="molecule type" value="Genomic_DNA"/>
</dbReference>
<accession>A0A0J6S2V3</accession>
<dbReference type="OrthoDB" id="7997946at2"/>
<name>A0A0J6S2V3_9HYPH</name>
<dbReference type="Proteomes" id="UP000035955">
    <property type="component" value="Unassembled WGS sequence"/>
</dbReference>
<keyword evidence="2" id="KW-1185">Reference proteome</keyword>
<proteinExistence type="predicted"/>
<dbReference type="RefSeq" id="WP_048448380.1">
    <property type="nucleotide sequence ID" value="NZ_LABY01000335.1"/>
</dbReference>
<dbReference type="PATRIC" id="fig|298794.3.peg.5035"/>
<protein>
    <submittedName>
        <fullName evidence="1">Uncharacterized protein</fullName>
    </submittedName>
</protein>
<evidence type="ECO:0000313" key="1">
    <source>
        <dbReference type="EMBL" id="KMO27858.1"/>
    </source>
</evidence>
<sequence>MLDAYTATEIVRARQIHAAEGPRGTLWDGTVRYRDGMPNSPVLLTDEDRVRFLEQAREEIRCLHAN</sequence>
<comment type="caution">
    <text evidence="1">The sequence shown here is derived from an EMBL/GenBank/DDBJ whole genome shotgun (WGS) entry which is preliminary data.</text>
</comment>
<organism evidence="1 2">
    <name type="scientific">Methylobacterium variabile</name>
    <dbReference type="NCBI Taxonomy" id="298794"/>
    <lineage>
        <taxon>Bacteria</taxon>
        <taxon>Pseudomonadati</taxon>
        <taxon>Pseudomonadota</taxon>
        <taxon>Alphaproteobacteria</taxon>
        <taxon>Hyphomicrobiales</taxon>
        <taxon>Methylobacteriaceae</taxon>
        <taxon>Methylobacterium</taxon>
    </lineage>
</organism>